<evidence type="ECO:0000256" key="3">
    <source>
        <dbReference type="ARBA" id="ARBA00023295"/>
    </source>
</evidence>
<keyword evidence="3" id="KW-0326">Glycosidase</keyword>
<evidence type="ECO:0000313" key="9">
    <source>
        <dbReference type="EMBL" id="KAH7307971.1"/>
    </source>
</evidence>
<dbReference type="GO" id="GO:0004553">
    <property type="term" value="F:hydrolase activity, hydrolyzing O-glycosyl compounds"/>
    <property type="evidence" value="ECO:0007669"/>
    <property type="project" value="InterPro"/>
</dbReference>
<dbReference type="FunFam" id="2.60.120.200:FF:000159">
    <property type="entry name" value="Glycosidase"/>
    <property type="match status" value="1"/>
</dbReference>
<dbReference type="GO" id="GO:0005975">
    <property type="term" value="P:carbohydrate metabolic process"/>
    <property type="evidence" value="ECO:0007669"/>
    <property type="project" value="InterPro"/>
</dbReference>
<dbReference type="OrthoDB" id="4781at2759"/>
<name>A0A8K0WLX5_9HYPO</name>
<evidence type="ECO:0000256" key="4">
    <source>
        <dbReference type="ARBA" id="ARBA00038074"/>
    </source>
</evidence>
<feature type="compositionally biased region" description="Acidic residues" evidence="6">
    <location>
        <begin position="349"/>
        <end position="367"/>
    </location>
</feature>
<sequence>MLRSVALAAVMGVSSVLAVKCTLDSHCPESAPCCGQYGDCGVGAFCLGGCDPRMSFSMDSCMAAPTCEDKTLRMNTVDNIQHISEYLGDASKADWVASGEPVLYEDNVLLTMAEGTVGTVLSSTAYMWYGSVRARMRTSRGRGVVSAFILFSDVKDEIDYEWVGVDLGTTQTNFYFQGIPDYDNSANISLSNTFSNFHDYEIRWTPDRIEWVVDGEVGRTQLRSDTWNSSAQQWDFPQTPSRVQLSLWPGGLATNAQGTIDWAGGEIDWAHEDVRNTGYFYAMVEEVEIKCWDGNGRLGSNDGHSYTYNSARATNDTVEVGNARTNIASLTATGLDPDKGRPRPRPDNNDDDDNNNDDDDDDEDEDQPNNSVPGGIILQPPRQPGDGENNADGNGDNGGSSGNSGSRPTTDCPVGSFHLNCGEGESEASNTGGGDSGSSKASASALAIIIAGCALYWL</sequence>
<dbReference type="EMBL" id="JAGPNK010000016">
    <property type="protein sequence ID" value="KAH7307971.1"/>
    <property type="molecule type" value="Genomic_DNA"/>
</dbReference>
<feature type="compositionally biased region" description="Basic and acidic residues" evidence="6">
    <location>
        <begin position="336"/>
        <end position="348"/>
    </location>
</feature>
<feature type="domain" description="GH16" evidence="8">
    <location>
        <begin position="68"/>
        <end position="271"/>
    </location>
</feature>
<dbReference type="PROSITE" id="PS51762">
    <property type="entry name" value="GH16_2"/>
    <property type="match status" value="1"/>
</dbReference>
<evidence type="ECO:0000259" key="8">
    <source>
        <dbReference type="PROSITE" id="PS51762"/>
    </source>
</evidence>
<feature type="region of interest" description="Disordered" evidence="6">
    <location>
        <begin position="328"/>
        <end position="443"/>
    </location>
</feature>
<dbReference type="GO" id="GO:0031505">
    <property type="term" value="P:fungal-type cell wall organization"/>
    <property type="evidence" value="ECO:0007669"/>
    <property type="project" value="TreeGrafter"/>
</dbReference>
<feature type="chain" id="PRO_5035439085" evidence="7">
    <location>
        <begin position="19"/>
        <end position="458"/>
    </location>
</feature>
<gene>
    <name evidence="9" type="ORF">B0I35DRAFT_361094</name>
</gene>
<dbReference type="Proteomes" id="UP000813444">
    <property type="component" value="Unassembled WGS sequence"/>
</dbReference>
<feature type="signal peptide" evidence="7">
    <location>
        <begin position="1"/>
        <end position="18"/>
    </location>
</feature>
<evidence type="ECO:0000256" key="1">
    <source>
        <dbReference type="ARBA" id="ARBA00022729"/>
    </source>
</evidence>
<dbReference type="PANTHER" id="PTHR10963:SF22">
    <property type="entry name" value="GLYCOSIDASE CRH2-RELATED"/>
    <property type="match status" value="1"/>
</dbReference>
<dbReference type="GO" id="GO:0009277">
    <property type="term" value="C:fungal-type cell wall"/>
    <property type="evidence" value="ECO:0007669"/>
    <property type="project" value="TreeGrafter"/>
</dbReference>
<comment type="function">
    <text evidence="5">Dual chitinase/transglycosylase that plays a role in cell wall architecture. Chitinase and transglycosylase activities are coupled. Required for the polysaccharide cross-linking at the septa and the cell wall. More specifically, transfers chitin to 1,6-beta-glucan in the cell wall.</text>
</comment>
<comment type="caution">
    <text evidence="9">The sequence shown here is derived from an EMBL/GenBank/DDBJ whole genome shotgun (WGS) entry which is preliminary data.</text>
</comment>
<protein>
    <submittedName>
        <fullName evidence="9">Concanavalin A-like lectin/glucanase domain-containing protein</fullName>
    </submittedName>
</protein>
<dbReference type="Pfam" id="PF00722">
    <property type="entry name" value="Glyco_hydro_16"/>
    <property type="match status" value="1"/>
</dbReference>
<dbReference type="AlphaFoldDB" id="A0A8K0WLX5"/>
<accession>A0A8K0WLX5</accession>
<evidence type="ECO:0000256" key="5">
    <source>
        <dbReference type="ARBA" id="ARBA00093308"/>
    </source>
</evidence>
<evidence type="ECO:0000313" key="10">
    <source>
        <dbReference type="Proteomes" id="UP000813444"/>
    </source>
</evidence>
<dbReference type="SUPFAM" id="SSF49899">
    <property type="entry name" value="Concanavalin A-like lectins/glucanases"/>
    <property type="match status" value="1"/>
</dbReference>
<dbReference type="PANTHER" id="PTHR10963">
    <property type="entry name" value="GLYCOSYL HYDROLASE-RELATED"/>
    <property type="match status" value="1"/>
</dbReference>
<proteinExistence type="inferred from homology"/>
<keyword evidence="2" id="KW-0378">Hydrolase</keyword>
<dbReference type="CDD" id="cd02183">
    <property type="entry name" value="GH16_fungal_CRH1_transglycosylase"/>
    <property type="match status" value="1"/>
</dbReference>
<keyword evidence="10" id="KW-1185">Reference proteome</keyword>
<reference evidence="9" key="1">
    <citation type="journal article" date="2021" name="Nat. Commun.">
        <title>Genetic determinants of endophytism in the Arabidopsis root mycobiome.</title>
        <authorList>
            <person name="Mesny F."/>
            <person name="Miyauchi S."/>
            <person name="Thiergart T."/>
            <person name="Pickel B."/>
            <person name="Atanasova L."/>
            <person name="Karlsson M."/>
            <person name="Huettel B."/>
            <person name="Barry K.W."/>
            <person name="Haridas S."/>
            <person name="Chen C."/>
            <person name="Bauer D."/>
            <person name="Andreopoulos W."/>
            <person name="Pangilinan J."/>
            <person name="LaButti K."/>
            <person name="Riley R."/>
            <person name="Lipzen A."/>
            <person name="Clum A."/>
            <person name="Drula E."/>
            <person name="Henrissat B."/>
            <person name="Kohler A."/>
            <person name="Grigoriev I.V."/>
            <person name="Martin F.M."/>
            <person name="Hacquard S."/>
        </authorList>
    </citation>
    <scope>NUCLEOTIDE SEQUENCE</scope>
    <source>
        <strain evidence="9">MPI-CAGE-CH-0235</strain>
    </source>
</reference>
<keyword evidence="1 7" id="KW-0732">Signal</keyword>
<dbReference type="InterPro" id="IPR013320">
    <property type="entry name" value="ConA-like_dom_sf"/>
</dbReference>
<organism evidence="9 10">
    <name type="scientific">Stachybotrys elegans</name>
    <dbReference type="NCBI Taxonomy" id="80388"/>
    <lineage>
        <taxon>Eukaryota</taxon>
        <taxon>Fungi</taxon>
        <taxon>Dikarya</taxon>
        <taxon>Ascomycota</taxon>
        <taxon>Pezizomycotina</taxon>
        <taxon>Sordariomycetes</taxon>
        <taxon>Hypocreomycetidae</taxon>
        <taxon>Hypocreales</taxon>
        <taxon>Stachybotryaceae</taxon>
        <taxon>Stachybotrys</taxon>
    </lineage>
</organism>
<dbReference type="GO" id="GO:0016757">
    <property type="term" value="F:glycosyltransferase activity"/>
    <property type="evidence" value="ECO:0007669"/>
    <property type="project" value="TreeGrafter"/>
</dbReference>
<evidence type="ECO:0000256" key="7">
    <source>
        <dbReference type="SAM" id="SignalP"/>
    </source>
</evidence>
<evidence type="ECO:0000256" key="2">
    <source>
        <dbReference type="ARBA" id="ARBA00022801"/>
    </source>
</evidence>
<comment type="similarity">
    <text evidence="4">Belongs to the glycosyl hydrolase 16 family. CRH1 subfamily.</text>
</comment>
<dbReference type="InterPro" id="IPR000757">
    <property type="entry name" value="Beta-glucanase-like"/>
</dbReference>
<dbReference type="Gene3D" id="2.60.120.200">
    <property type="match status" value="1"/>
</dbReference>
<evidence type="ECO:0000256" key="6">
    <source>
        <dbReference type="SAM" id="MobiDB-lite"/>
    </source>
</evidence>
<dbReference type="InterPro" id="IPR050546">
    <property type="entry name" value="Glycosyl_Hydrlase_16"/>
</dbReference>